<keyword evidence="3" id="KW-1185">Reference proteome</keyword>
<sequence length="108" mass="11882">MLEAKSLGSGRLKPLSMRAVWYTSFAVCFKLSLSLSWATLSRSSLMMGCLGLISSTLLPRMYACLLASERVCDCMIFSMLALHPYLDVTTTQGVSLSRLLIFTESTLS</sequence>
<keyword evidence="1" id="KW-0472">Membrane</keyword>
<evidence type="ECO:0000313" key="2">
    <source>
        <dbReference type="EMBL" id="BAS99511.1"/>
    </source>
</evidence>
<name>A0A0P0X0X6_ORYSJ</name>
<dbReference type="InParanoid" id="A0A0P0X0X6"/>
<dbReference type="PaxDb" id="39947-A0A0P0X0X6"/>
<organism evidence="2 3">
    <name type="scientific">Oryza sativa subsp. japonica</name>
    <name type="common">Rice</name>
    <dbReference type="NCBI Taxonomy" id="39947"/>
    <lineage>
        <taxon>Eukaryota</taxon>
        <taxon>Viridiplantae</taxon>
        <taxon>Streptophyta</taxon>
        <taxon>Embryophyta</taxon>
        <taxon>Tracheophyta</taxon>
        <taxon>Spermatophyta</taxon>
        <taxon>Magnoliopsida</taxon>
        <taxon>Liliopsida</taxon>
        <taxon>Poales</taxon>
        <taxon>Poaceae</taxon>
        <taxon>BOP clade</taxon>
        <taxon>Oryzoideae</taxon>
        <taxon>Oryzeae</taxon>
        <taxon>Oryzinae</taxon>
        <taxon>Oryza</taxon>
        <taxon>Oryza sativa</taxon>
    </lineage>
</organism>
<dbReference type="Gramene" id="Os06t0716750-00">
    <property type="protein sequence ID" value="Os06t0716750-00"/>
    <property type="gene ID" value="Os06g0716750"/>
</dbReference>
<dbReference type="EMBL" id="AP014962">
    <property type="protein sequence ID" value="BAS99511.1"/>
    <property type="molecule type" value="Genomic_DNA"/>
</dbReference>
<dbReference type="FunCoup" id="A0A0P0X0X6">
    <property type="interactions" value="20"/>
</dbReference>
<proteinExistence type="predicted"/>
<feature type="transmembrane region" description="Helical" evidence="1">
    <location>
        <begin position="20"/>
        <end position="40"/>
    </location>
</feature>
<reference evidence="3" key="1">
    <citation type="journal article" date="2005" name="Nature">
        <title>The map-based sequence of the rice genome.</title>
        <authorList>
            <consortium name="International rice genome sequencing project (IRGSP)"/>
            <person name="Matsumoto T."/>
            <person name="Wu J."/>
            <person name="Kanamori H."/>
            <person name="Katayose Y."/>
            <person name="Fujisawa M."/>
            <person name="Namiki N."/>
            <person name="Mizuno H."/>
            <person name="Yamamoto K."/>
            <person name="Antonio B.A."/>
            <person name="Baba T."/>
            <person name="Sakata K."/>
            <person name="Nagamura Y."/>
            <person name="Aoki H."/>
            <person name="Arikawa K."/>
            <person name="Arita K."/>
            <person name="Bito T."/>
            <person name="Chiden Y."/>
            <person name="Fujitsuka N."/>
            <person name="Fukunaka R."/>
            <person name="Hamada M."/>
            <person name="Harada C."/>
            <person name="Hayashi A."/>
            <person name="Hijishita S."/>
            <person name="Honda M."/>
            <person name="Hosokawa S."/>
            <person name="Ichikawa Y."/>
            <person name="Idonuma A."/>
            <person name="Iijima M."/>
            <person name="Ikeda M."/>
            <person name="Ikeno M."/>
            <person name="Ito K."/>
            <person name="Ito S."/>
            <person name="Ito T."/>
            <person name="Ito Y."/>
            <person name="Ito Y."/>
            <person name="Iwabuchi A."/>
            <person name="Kamiya K."/>
            <person name="Karasawa W."/>
            <person name="Kurita K."/>
            <person name="Katagiri S."/>
            <person name="Kikuta A."/>
            <person name="Kobayashi H."/>
            <person name="Kobayashi N."/>
            <person name="Machita K."/>
            <person name="Maehara T."/>
            <person name="Masukawa M."/>
            <person name="Mizubayashi T."/>
            <person name="Mukai Y."/>
            <person name="Nagasaki H."/>
            <person name="Nagata Y."/>
            <person name="Naito S."/>
            <person name="Nakashima M."/>
            <person name="Nakama Y."/>
            <person name="Nakamichi Y."/>
            <person name="Nakamura M."/>
            <person name="Meguro A."/>
            <person name="Negishi M."/>
            <person name="Ohta I."/>
            <person name="Ohta T."/>
            <person name="Okamoto M."/>
            <person name="Ono N."/>
            <person name="Saji S."/>
            <person name="Sakaguchi M."/>
            <person name="Sakai K."/>
            <person name="Shibata M."/>
            <person name="Shimokawa T."/>
            <person name="Song J."/>
            <person name="Takazaki Y."/>
            <person name="Terasawa K."/>
            <person name="Tsugane M."/>
            <person name="Tsuji K."/>
            <person name="Ueda S."/>
            <person name="Waki K."/>
            <person name="Yamagata H."/>
            <person name="Yamamoto M."/>
            <person name="Yamamoto S."/>
            <person name="Yamane H."/>
            <person name="Yoshiki S."/>
            <person name="Yoshihara R."/>
            <person name="Yukawa K."/>
            <person name="Zhong H."/>
            <person name="Yano M."/>
            <person name="Yuan Q."/>
            <person name="Ouyang S."/>
            <person name="Liu J."/>
            <person name="Jones K.M."/>
            <person name="Gansberger K."/>
            <person name="Moffat K."/>
            <person name="Hill J."/>
            <person name="Bera J."/>
            <person name="Fadrosh D."/>
            <person name="Jin S."/>
            <person name="Johri S."/>
            <person name="Kim M."/>
            <person name="Overton L."/>
            <person name="Reardon M."/>
            <person name="Tsitrin T."/>
            <person name="Vuong H."/>
            <person name="Weaver B."/>
            <person name="Ciecko A."/>
            <person name="Tallon L."/>
            <person name="Jackson J."/>
            <person name="Pai G."/>
            <person name="Aken S.V."/>
            <person name="Utterback T."/>
            <person name="Reidmuller S."/>
            <person name="Feldblyum T."/>
            <person name="Hsiao J."/>
            <person name="Zismann V."/>
            <person name="Iobst S."/>
            <person name="de Vazeille A.R."/>
            <person name="Buell C.R."/>
            <person name="Ying K."/>
            <person name="Li Y."/>
            <person name="Lu T."/>
            <person name="Huang Y."/>
            <person name="Zhao Q."/>
            <person name="Feng Q."/>
            <person name="Zhang L."/>
            <person name="Zhu J."/>
            <person name="Weng Q."/>
            <person name="Mu J."/>
            <person name="Lu Y."/>
            <person name="Fan D."/>
            <person name="Liu Y."/>
            <person name="Guan J."/>
            <person name="Zhang Y."/>
            <person name="Yu S."/>
            <person name="Liu X."/>
            <person name="Zhang Y."/>
            <person name="Hong G."/>
            <person name="Han B."/>
            <person name="Choisne N."/>
            <person name="Demange N."/>
            <person name="Orjeda G."/>
            <person name="Samain S."/>
            <person name="Cattolico L."/>
            <person name="Pelletier E."/>
            <person name="Couloux A."/>
            <person name="Segurens B."/>
            <person name="Wincker P."/>
            <person name="D'Hont A."/>
            <person name="Scarpelli C."/>
            <person name="Weissenbach J."/>
            <person name="Salanoubat M."/>
            <person name="Quetier F."/>
            <person name="Yu Y."/>
            <person name="Kim H.R."/>
            <person name="Rambo T."/>
            <person name="Currie J."/>
            <person name="Collura K."/>
            <person name="Luo M."/>
            <person name="Yang T."/>
            <person name="Ammiraju J.S.S."/>
            <person name="Engler F."/>
            <person name="Soderlund C."/>
            <person name="Wing R.A."/>
            <person name="Palmer L.E."/>
            <person name="de la Bastide M."/>
            <person name="Spiegel L."/>
            <person name="Nascimento L."/>
            <person name="Zutavern T."/>
            <person name="O'Shaughnessy A."/>
            <person name="Dike S."/>
            <person name="Dedhia N."/>
            <person name="Preston R."/>
            <person name="Balija V."/>
            <person name="McCombie W.R."/>
            <person name="Chow T."/>
            <person name="Chen H."/>
            <person name="Chung M."/>
            <person name="Chen C."/>
            <person name="Shaw J."/>
            <person name="Wu H."/>
            <person name="Hsiao K."/>
            <person name="Chao Y."/>
            <person name="Chu M."/>
            <person name="Cheng C."/>
            <person name="Hour A."/>
            <person name="Lee P."/>
            <person name="Lin S."/>
            <person name="Lin Y."/>
            <person name="Liou J."/>
            <person name="Liu S."/>
            <person name="Hsing Y."/>
            <person name="Raghuvanshi S."/>
            <person name="Mohanty A."/>
            <person name="Bharti A.K."/>
            <person name="Gaur A."/>
            <person name="Gupta V."/>
            <person name="Kumar D."/>
            <person name="Ravi V."/>
            <person name="Vij S."/>
            <person name="Kapur A."/>
            <person name="Khurana P."/>
            <person name="Khurana P."/>
            <person name="Khurana J.P."/>
            <person name="Tyagi A.K."/>
            <person name="Gaikwad K."/>
            <person name="Singh A."/>
            <person name="Dalal V."/>
            <person name="Srivastava S."/>
            <person name="Dixit A."/>
            <person name="Pal A.K."/>
            <person name="Ghazi I.A."/>
            <person name="Yadav M."/>
            <person name="Pandit A."/>
            <person name="Bhargava A."/>
            <person name="Sureshbabu K."/>
            <person name="Batra K."/>
            <person name="Sharma T.R."/>
            <person name="Mohapatra T."/>
            <person name="Singh N.K."/>
            <person name="Messing J."/>
            <person name="Nelson A.B."/>
            <person name="Fuks G."/>
            <person name="Kavchok S."/>
            <person name="Keizer G."/>
            <person name="Linton E."/>
            <person name="Llaca V."/>
            <person name="Song R."/>
            <person name="Tanyolac B."/>
            <person name="Young S."/>
            <person name="Ho-Il K."/>
            <person name="Hahn J.H."/>
            <person name="Sangsakoo G."/>
            <person name="Vanavichit A."/>
            <person name="de Mattos Luiz.A.T."/>
            <person name="Zimmer P.D."/>
            <person name="Malone G."/>
            <person name="Dellagostin O."/>
            <person name="de Oliveira A.C."/>
            <person name="Bevan M."/>
            <person name="Bancroft I."/>
            <person name="Minx P."/>
            <person name="Cordum H."/>
            <person name="Wilson R."/>
            <person name="Cheng Z."/>
            <person name="Jin W."/>
            <person name="Jiang J."/>
            <person name="Leong S.A."/>
            <person name="Iwama H."/>
            <person name="Gojobori T."/>
            <person name="Itoh T."/>
            <person name="Niimura Y."/>
            <person name="Fujii Y."/>
            <person name="Habara T."/>
            <person name="Sakai H."/>
            <person name="Sato Y."/>
            <person name="Wilson G."/>
            <person name="Kumar K."/>
            <person name="McCouch S."/>
            <person name="Juretic N."/>
            <person name="Hoen D."/>
            <person name="Wright S."/>
            <person name="Bruskiewich R."/>
            <person name="Bureau T."/>
            <person name="Miyao A."/>
            <person name="Hirochika H."/>
            <person name="Nishikawa T."/>
            <person name="Kadowaki K."/>
            <person name="Sugiura M."/>
            <person name="Burr B."/>
            <person name="Sasaki T."/>
        </authorList>
    </citation>
    <scope>NUCLEOTIDE SEQUENCE [LARGE SCALE GENOMIC DNA]</scope>
    <source>
        <strain evidence="3">cv. Nipponbare</strain>
    </source>
</reference>
<protein>
    <submittedName>
        <fullName evidence="2">Os06g0716750 protein</fullName>
    </submittedName>
</protein>
<dbReference type="eggNOG" id="ENOG502R7Z2">
    <property type="taxonomic scope" value="Eukaryota"/>
</dbReference>
<reference evidence="2 3" key="2">
    <citation type="journal article" date="2013" name="Plant Cell Physiol.">
        <title>Rice Annotation Project Database (RAP-DB): an integrative and interactive database for rice genomics.</title>
        <authorList>
            <person name="Sakai H."/>
            <person name="Lee S.S."/>
            <person name="Tanaka T."/>
            <person name="Numa H."/>
            <person name="Kim J."/>
            <person name="Kawahara Y."/>
            <person name="Wakimoto H."/>
            <person name="Yang C.C."/>
            <person name="Iwamoto M."/>
            <person name="Abe T."/>
            <person name="Yamada Y."/>
            <person name="Muto A."/>
            <person name="Inokuchi H."/>
            <person name="Ikemura T."/>
            <person name="Matsumoto T."/>
            <person name="Sasaki T."/>
            <person name="Itoh T."/>
        </authorList>
    </citation>
    <scope>NUCLEOTIDE SEQUENCE [LARGE SCALE GENOMIC DNA]</scope>
    <source>
        <strain evidence="3">cv. Nipponbare</strain>
    </source>
</reference>
<evidence type="ECO:0000313" key="3">
    <source>
        <dbReference type="Proteomes" id="UP000059680"/>
    </source>
</evidence>
<dbReference type="Proteomes" id="UP000059680">
    <property type="component" value="Chromosome 6"/>
</dbReference>
<keyword evidence="1" id="KW-0812">Transmembrane</keyword>
<reference evidence="2 3" key="3">
    <citation type="journal article" date="2013" name="Rice">
        <title>Improvement of the Oryza sativa Nipponbare reference genome using next generation sequence and optical map data.</title>
        <authorList>
            <person name="Kawahara Y."/>
            <person name="de la Bastide M."/>
            <person name="Hamilton J.P."/>
            <person name="Kanamori H."/>
            <person name="McCombie W.R."/>
            <person name="Ouyang S."/>
            <person name="Schwartz D.C."/>
            <person name="Tanaka T."/>
            <person name="Wu J."/>
            <person name="Zhou S."/>
            <person name="Childs K.L."/>
            <person name="Davidson R.M."/>
            <person name="Lin H."/>
            <person name="Quesada-Ocampo L."/>
            <person name="Vaillancourt B."/>
            <person name="Sakai H."/>
            <person name="Lee S.S."/>
            <person name="Kim J."/>
            <person name="Numa H."/>
            <person name="Itoh T."/>
            <person name="Buell C.R."/>
            <person name="Matsumoto T."/>
        </authorList>
    </citation>
    <scope>NUCLEOTIDE SEQUENCE [LARGE SCALE GENOMIC DNA]</scope>
    <source>
        <strain evidence="3">cv. Nipponbare</strain>
    </source>
</reference>
<accession>A0A0P0X0X6</accession>
<keyword evidence="1" id="KW-1133">Transmembrane helix</keyword>
<evidence type="ECO:0000256" key="1">
    <source>
        <dbReference type="SAM" id="Phobius"/>
    </source>
</evidence>
<dbReference type="AlphaFoldDB" id="A0A0P0X0X6"/>
<gene>
    <name evidence="2" type="ordered locus">Os06g0716750</name>
    <name evidence="2" type="ORF">OSNPB_060716750</name>
</gene>
<feature type="non-terminal residue" evidence="2">
    <location>
        <position position="108"/>
    </location>
</feature>